<evidence type="ECO:0000313" key="3">
    <source>
        <dbReference type="Proteomes" id="UP001523401"/>
    </source>
</evidence>
<protein>
    <submittedName>
        <fullName evidence="2">Uncharacterized protein</fullName>
    </submittedName>
</protein>
<organism evidence="2 3">
    <name type="scientific">Asaia lannensis NBRC 102526</name>
    <dbReference type="NCBI Taxonomy" id="1307926"/>
    <lineage>
        <taxon>Bacteria</taxon>
        <taxon>Pseudomonadati</taxon>
        <taxon>Pseudomonadota</taxon>
        <taxon>Alphaproteobacteria</taxon>
        <taxon>Acetobacterales</taxon>
        <taxon>Acetobacteraceae</taxon>
        <taxon>Asaia</taxon>
    </lineage>
</organism>
<dbReference type="Proteomes" id="UP001523401">
    <property type="component" value="Unassembled WGS sequence"/>
</dbReference>
<proteinExistence type="predicted"/>
<dbReference type="EMBL" id="JAMXQU010000008">
    <property type="protein sequence ID" value="MCO6160598.1"/>
    <property type="molecule type" value="Genomic_DNA"/>
</dbReference>
<sequence length="60" mass="6354">MTSARGAFNAPAGIHSGCLPDTSPEPDALSASVVVRHVGHIPLRNLGPSLDWQEDTGQYR</sequence>
<reference evidence="2 3" key="1">
    <citation type="submission" date="2022-06" db="EMBL/GenBank/DDBJ databases">
        <title>Whole-genome of Asaia lannensis strain LMG 27011T.</title>
        <authorList>
            <person name="Sombolestani A."/>
        </authorList>
    </citation>
    <scope>NUCLEOTIDE SEQUENCE [LARGE SCALE GENOMIC DNA]</scope>
    <source>
        <strain evidence="2 3">NBRC 102526</strain>
    </source>
</reference>
<feature type="region of interest" description="Disordered" evidence="1">
    <location>
        <begin position="1"/>
        <end position="23"/>
    </location>
</feature>
<accession>A0ABT1CI99</accession>
<dbReference type="RefSeq" id="WP_252849659.1">
    <property type="nucleotide sequence ID" value="NZ_BAPW01000005.1"/>
</dbReference>
<name>A0ABT1CI99_9PROT</name>
<gene>
    <name evidence="2" type="ORF">NF685_11215</name>
</gene>
<evidence type="ECO:0000256" key="1">
    <source>
        <dbReference type="SAM" id="MobiDB-lite"/>
    </source>
</evidence>
<keyword evidence="3" id="KW-1185">Reference proteome</keyword>
<comment type="caution">
    <text evidence="2">The sequence shown here is derived from an EMBL/GenBank/DDBJ whole genome shotgun (WGS) entry which is preliminary data.</text>
</comment>
<evidence type="ECO:0000313" key="2">
    <source>
        <dbReference type="EMBL" id="MCO6160598.1"/>
    </source>
</evidence>